<dbReference type="InterPro" id="IPR000215">
    <property type="entry name" value="Serpin_fam"/>
</dbReference>
<dbReference type="InterPro" id="IPR036186">
    <property type="entry name" value="Serpin_sf"/>
</dbReference>
<feature type="region of interest" description="Disordered" evidence="2">
    <location>
        <begin position="17"/>
        <end position="41"/>
    </location>
</feature>
<dbReference type="EMBL" id="DSBX01000278">
    <property type="protein sequence ID" value="HDR00110.1"/>
    <property type="molecule type" value="Genomic_DNA"/>
</dbReference>
<dbReference type="InterPro" id="IPR042185">
    <property type="entry name" value="Serpin_sf_2"/>
</dbReference>
<evidence type="ECO:0000313" key="4">
    <source>
        <dbReference type="EMBL" id="HDR00110.1"/>
    </source>
</evidence>
<feature type="compositionally biased region" description="Pro residues" evidence="2">
    <location>
        <begin position="17"/>
        <end position="36"/>
    </location>
</feature>
<evidence type="ECO:0000256" key="2">
    <source>
        <dbReference type="SAM" id="MobiDB-lite"/>
    </source>
</evidence>
<protein>
    <submittedName>
        <fullName evidence="4">Serpin family protein</fullName>
    </submittedName>
</protein>
<dbReference type="Proteomes" id="UP000885672">
    <property type="component" value="Unassembled WGS sequence"/>
</dbReference>
<dbReference type="PANTHER" id="PTHR11461">
    <property type="entry name" value="SERINE PROTEASE INHIBITOR, SERPIN"/>
    <property type="match status" value="1"/>
</dbReference>
<dbReference type="AlphaFoldDB" id="A0A7V0T6J1"/>
<dbReference type="PANTHER" id="PTHR11461:SF211">
    <property type="entry name" value="GH10112P-RELATED"/>
    <property type="match status" value="1"/>
</dbReference>
<accession>A0A7V0T6J1</accession>
<dbReference type="SUPFAM" id="SSF56574">
    <property type="entry name" value="Serpins"/>
    <property type="match status" value="1"/>
</dbReference>
<feature type="non-terminal residue" evidence="4">
    <location>
        <position position="1"/>
    </location>
</feature>
<evidence type="ECO:0000259" key="3">
    <source>
        <dbReference type="SMART" id="SM00093"/>
    </source>
</evidence>
<dbReference type="Gene3D" id="2.30.39.10">
    <property type="entry name" value="Alpha-1-antitrypsin, domain 1"/>
    <property type="match status" value="1"/>
</dbReference>
<dbReference type="InterPro" id="IPR023796">
    <property type="entry name" value="Serpin_dom"/>
</dbReference>
<dbReference type="CDD" id="cd19588">
    <property type="entry name" value="serpin_miropin-like"/>
    <property type="match status" value="1"/>
</dbReference>
<organism evidence="4">
    <name type="scientific">candidate division WOR-3 bacterium</name>
    <dbReference type="NCBI Taxonomy" id="2052148"/>
    <lineage>
        <taxon>Bacteria</taxon>
        <taxon>Bacteria division WOR-3</taxon>
    </lineage>
</organism>
<name>A0A7V0T6J1_UNCW3</name>
<dbReference type="Pfam" id="PF00079">
    <property type="entry name" value="Serpin"/>
    <property type="match status" value="1"/>
</dbReference>
<dbReference type="InterPro" id="IPR042178">
    <property type="entry name" value="Serpin_sf_1"/>
</dbReference>
<reference evidence="4" key="1">
    <citation type="journal article" date="2020" name="mSystems">
        <title>Genome- and Community-Level Interaction Insights into Carbon Utilization and Element Cycling Functions of Hydrothermarchaeota in Hydrothermal Sediment.</title>
        <authorList>
            <person name="Zhou Z."/>
            <person name="Liu Y."/>
            <person name="Xu W."/>
            <person name="Pan J."/>
            <person name="Luo Z.H."/>
            <person name="Li M."/>
        </authorList>
    </citation>
    <scope>NUCLEOTIDE SEQUENCE [LARGE SCALE GENOMIC DNA]</scope>
    <source>
        <strain evidence="4">SpSt-1182</strain>
    </source>
</reference>
<dbReference type="Gene3D" id="3.30.497.10">
    <property type="entry name" value="Antithrombin, subunit I, domain 2"/>
    <property type="match status" value="1"/>
</dbReference>
<dbReference type="GO" id="GO:0005615">
    <property type="term" value="C:extracellular space"/>
    <property type="evidence" value="ECO:0007669"/>
    <property type="project" value="InterPro"/>
</dbReference>
<proteinExistence type="inferred from homology"/>
<dbReference type="SMART" id="SM00093">
    <property type="entry name" value="SERPIN"/>
    <property type="match status" value="1"/>
</dbReference>
<evidence type="ECO:0000256" key="1">
    <source>
        <dbReference type="RuleBase" id="RU000411"/>
    </source>
</evidence>
<feature type="domain" description="Serpin" evidence="3">
    <location>
        <begin position="51"/>
        <end position="412"/>
    </location>
</feature>
<gene>
    <name evidence="4" type="ORF">ENN51_07505</name>
</gene>
<sequence length="414" mass="45135">TLCALLIVVAACAGPARPEPAIAPPNPPSPHQPVPPAGMEEPMHARNDFGIRLLAELLPDTADRNVFVSPPSVLLALSMALNGARGPTREAMTGALGFAGLENDEVNRLNATLLASLDTDDPDIELDVANALWVRSGIPLAREFVHACAEHYRGRAEELDFDAEHAVATVNEWVRNRTRNRIPSIVEHLGREDVLLLTNAVYFKARWAGPFAPEETREQKFRPAAGPPRLTPMMRRTGEFDYREDDELQVIRLPYGRGNFAMYVLLSAETGVDALVAKVADGGIGPELTGLTRQPGRLVLPRFRVESGGRLNDTLGRLGMAIAFDPRRADFQAMLPAEIDMEFFISEVVHKSFIEVGEEGTEAAAATGVRMSMTSMPAEEEGFVMVCDRPFLALIRNEATGTILLIGAVNDPTR</sequence>
<comment type="similarity">
    <text evidence="1">Belongs to the serpin family.</text>
</comment>
<comment type="caution">
    <text evidence="4">The sequence shown here is derived from an EMBL/GenBank/DDBJ whole genome shotgun (WGS) entry which is preliminary data.</text>
</comment>
<dbReference type="GO" id="GO:0004867">
    <property type="term" value="F:serine-type endopeptidase inhibitor activity"/>
    <property type="evidence" value="ECO:0007669"/>
    <property type="project" value="InterPro"/>
</dbReference>